<keyword evidence="4" id="KW-1185">Reference proteome</keyword>
<dbReference type="Pfam" id="PF03109">
    <property type="entry name" value="ABC1"/>
    <property type="match status" value="1"/>
</dbReference>
<dbReference type="InterPro" id="IPR011009">
    <property type="entry name" value="Kinase-like_dom_sf"/>
</dbReference>
<sequence length="491" mass="54956">MFWDYRSVRQQAQRQRVALGLPAETPTGEREPPQVELLWEGAHTRGAARMLAAINDLQGFWVKVGQYLSSRPDIMPQAYLTELGRLQDSAPPQPWSDVEATLDKELGPSWRNQFEWVDQAPMGTASIGQVHEGRLATGQRVAIKVQHKNVAERMVQDLENLRVLTELLHRFESDADYRTVVGEWATEVIRELDFRTEAANLAEVKANLAATSVTAIVPTAFPEMVTRRVLVMEFCEGVSVRDSARLDAMGVDRRVLMDRICEAFADQIHRHGFFNGDPHPGNLHVSTDPAQNCGDPSVPVLLDFGLTKRFEPDMKVAFARMVYSSSVADVDGLITGFREMGLKFKEDPFEDLRNTQSLFRAVPKSKMREERARASRIRAAKESRREEPRRPVEAWPSELVFFFRVTALLKGLVSEFDLEYPYLHVMAAAAKDTLLASPPPGPALPDHGSATPRREANSGEVSTEVGSPRLHQRLTEVVGHVIAAEEAIGMQ</sequence>
<dbReference type="Gene3D" id="1.10.510.10">
    <property type="entry name" value="Transferase(Phosphotransferase) domain 1"/>
    <property type="match status" value="1"/>
</dbReference>
<evidence type="ECO:0000256" key="1">
    <source>
        <dbReference type="SAM" id="MobiDB-lite"/>
    </source>
</evidence>
<dbReference type="PANTHER" id="PTHR43173">
    <property type="entry name" value="ABC1 FAMILY PROTEIN"/>
    <property type="match status" value="1"/>
</dbReference>
<accession>A0AAE0G9Q3</accession>
<dbReference type="Proteomes" id="UP001190700">
    <property type="component" value="Unassembled WGS sequence"/>
</dbReference>
<proteinExistence type="predicted"/>
<dbReference type="SUPFAM" id="SSF56112">
    <property type="entry name" value="Protein kinase-like (PK-like)"/>
    <property type="match status" value="1"/>
</dbReference>
<organism evidence="3 4">
    <name type="scientific">Cymbomonas tetramitiformis</name>
    <dbReference type="NCBI Taxonomy" id="36881"/>
    <lineage>
        <taxon>Eukaryota</taxon>
        <taxon>Viridiplantae</taxon>
        <taxon>Chlorophyta</taxon>
        <taxon>Pyramimonadophyceae</taxon>
        <taxon>Pyramimonadales</taxon>
        <taxon>Pyramimonadaceae</taxon>
        <taxon>Cymbomonas</taxon>
    </lineage>
</organism>
<protein>
    <recommendedName>
        <fullName evidence="2">ABC1 atypical kinase-like domain-containing protein</fullName>
    </recommendedName>
</protein>
<comment type="caution">
    <text evidence="3">The sequence shown here is derived from an EMBL/GenBank/DDBJ whole genome shotgun (WGS) entry which is preliminary data.</text>
</comment>
<feature type="region of interest" description="Disordered" evidence="1">
    <location>
        <begin position="437"/>
        <end position="470"/>
    </location>
</feature>
<evidence type="ECO:0000259" key="2">
    <source>
        <dbReference type="Pfam" id="PF03109"/>
    </source>
</evidence>
<feature type="domain" description="ABC1 atypical kinase-like" evidence="2">
    <location>
        <begin position="85"/>
        <end position="331"/>
    </location>
</feature>
<reference evidence="3 4" key="1">
    <citation type="journal article" date="2015" name="Genome Biol. Evol.">
        <title>Comparative Genomics of a Bacterivorous Green Alga Reveals Evolutionary Causalities and Consequences of Phago-Mixotrophic Mode of Nutrition.</title>
        <authorList>
            <person name="Burns J.A."/>
            <person name="Paasch A."/>
            <person name="Narechania A."/>
            <person name="Kim E."/>
        </authorList>
    </citation>
    <scope>NUCLEOTIDE SEQUENCE [LARGE SCALE GENOMIC DNA]</scope>
    <source>
        <strain evidence="3 4">PLY_AMNH</strain>
    </source>
</reference>
<dbReference type="InterPro" id="IPR004147">
    <property type="entry name" value="ABC1_dom"/>
</dbReference>
<dbReference type="AlphaFoldDB" id="A0AAE0G9Q3"/>
<gene>
    <name evidence="3" type="ORF">CYMTET_17746</name>
</gene>
<dbReference type="EMBL" id="LGRX02007977">
    <property type="protein sequence ID" value="KAK3274048.1"/>
    <property type="molecule type" value="Genomic_DNA"/>
</dbReference>
<evidence type="ECO:0000313" key="4">
    <source>
        <dbReference type="Proteomes" id="UP001190700"/>
    </source>
</evidence>
<feature type="compositionally biased region" description="Basic and acidic residues" evidence="1">
    <location>
        <begin position="366"/>
        <end position="389"/>
    </location>
</feature>
<evidence type="ECO:0000313" key="3">
    <source>
        <dbReference type="EMBL" id="KAK3274048.1"/>
    </source>
</evidence>
<name>A0AAE0G9Q3_9CHLO</name>
<dbReference type="CDD" id="cd05121">
    <property type="entry name" value="ABC1_ADCK3-like"/>
    <property type="match status" value="1"/>
</dbReference>
<feature type="non-terminal residue" evidence="3">
    <location>
        <position position="491"/>
    </location>
</feature>
<feature type="region of interest" description="Disordered" evidence="1">
    <location>
        <begin position="363"/>
        <end position="389"/>
    </location>
</feature>
<dbReference type="InterPro" id="IPR051130">
    <property type="entry name" value="Mito_struct-func_regulator"/>
</dbReference>
<dbReference type="PANTHER" id="PTHR43173:SF3">
    <property type="entry name" value="ABC1 FAMILY PROTEIN"/>
    <property type="match status" value="1"/>
</dbReference>